<dbReference type="GO" id="GO:0015920">
    <property type="term" value="P:lipopolysaccharide transport"/>
    <property type="evidence" value="ECO:0007669"/>
    <property type="project" value="TreeGrafter"/>
</dbReference>
<feature type="transmembrane region" description="Helical" evidence="6">
    <location>
        <begin position="12"/>
        <end position="33"/>
    </location>
</feature>
<protein>
    <submittedName>
        <fullName evidence="7">LptF/LptG family permease</fullName>
    </submittedName>
</protein>
<feature type="transmembrane region" description="Helical" evidence="6">
    <location>
        <begin position="64"/>
        <end position="83"/>
    </location>
</feature>
<feature type="transmembrane region" description="Helical" evidence="6">
    <location>
        <begin position="39"/>
        <end position="57"/>
    </location>
</feature>
<organism evidence="7 8">
    <name type="scientific">Tautonia sociabilis</name>
    <dbReference type="NCBI Taxonomy" id="2080755"/>
    <lineage>
        <taxon>Bacteria</taxon>
        <taxon>Pseudomonadati</taxon>
        <taxon>Planctomycetota</taxon>
        <taxon>Planctomycetia</taxon>
        <taxon>Isosphaerales</taxon>
        <taxon>Isosphaeraceae</taxon>
        <taxon>Tautonia</taxon>
    </lineage>
</organism>
<evidence type="ECO:0000256" key="3">
    <source>
        <dbReference type="ARBA" id="ARBA00022692"/>
    </source>
</evidence>
<accession>A0A432MGJ1</accession>
<keyword evidence="2" id="KW-1003">Cell membrane</keyword>
<dbReference type="InterPro" id="IPR005495">
    <property type="entry name" value="LptG/LptF_permease"/>
</dbReference>
<reference evidence="7 8" key="2">
    <citation type="submission" date="2019-01" db="EMBL/GenBank/DDBJ databases">
        <title>Tautonia sociabilis, a novel thermotolerant planctomycete of Isosphaeraceae family, isolated from a 4000 m deep subterranean habitat.</title>
        <authorList>
            <person name="Kovaleva O.L."/>
            <person name="Elcheninov A.G."/>
            <person name="Van Heerden E."/>
            <person name="Toshchakov S.V."/>
            <person name="Novikov A."/>
            <person name="Bonch-Osmolovskaya E.A."/>
            <person name="Kublanov I.V."/>
        </authorList>
    </citation>
    <scope>NUCLEOTIDE SEQUENCE [LARGE SCALE GENOMIC DNA]</scope>
    <source>
        <strain evidence="7 8">GM2012</strain>
    </source>
</reference>
<dbReference type="EMBL" id="RYZH01000038">
    <property type="protein sequence ID" value="RUL85642.1"/>
    <property type="molecule type" value="Genomic_DNA"/>
</dbReference>
<evidence type="ECO:0000256" key="4">
    <source>
        <dbReference type="ARBA" id="ARBA00022989"/>
    </source>
</evidence>
<feature type="transmembrane region" description="Helical" evidence="6">
    <location>
        <begin position="309"/>
        <end position="328"/>
    </location>
</feature>
<evidence type="ECO:0000256" key="5">
    <source>
        <dbReference type="ARBA" id="ARBA00023136"/>
    </source>
</evidence>
<evidence type="ECO:0000256" key="1">
    <source>
        <dbReference type="ARBA" id="ARBA00004651"/>
    </source>
</evidence>
<dbReference type="Pfam" id="PF03739">
    <property type="entry name" value="LptF_LptG"/>
    <property type="match status" value="1"/>
</dbReference>
<dbReference type="AlphaFoldDB" id="A0A432MGJ1"/>
<evidence type="ECO:0000313" key="7">
    <source>
        <dbReference type="EMBL" id="RUL85642.1"/>
    </source>
</evidence>
<dbReference type="GO" id="GO:0043190">
    <property type="term" value="C:ATP-binding cassette (ABC) transporter complex"/>
    <property type="evidence" value="ECO:0007669"/>
    <property type="project" value="TreeGrafter"/>
</dbReference>
<dbReference type="OrthoDB" id="262519at2"/>
<sequence length="390" mass="42446">MRILDRQRYWAFVKAYIICYVSLVGLIVVIDAFANFDEFSQVASGSALLAKICRYYLVRTSLFFDRLSGVIAMMAAVFTATWIQRNNELLAMLAAGIGTKRVVRPILVSAVLVNGLAVLNQELVMPKLADELQQKPAHFEGRKITQIHTREDANHTSIGVGTGGKGDPDRQIVTKFHAFLPLPNQGAFATIDAAEAAYIPEGHPTAPHTGGWLLRRGRITPPDTAIDPELLIELETPAGLEGFPPSLDGLTDLGGRTFFLKTGVSFKAITRDHRQWFRYASTGELIAALTDPANAPEKTEIAVFLHARMLRPLMSMALLFLSLPLVLGGEGRNMFINLGLSLATSAAYFATINVASYLGGNGVLPPMIAAWGPLILFGTVAAARWDTIRT</sequence>
<dbReference type="Proteomes" id="UP000280296">
    <property type="component" value="Unassembled WGS sequence"/>
</dbReference>
<dbReference type="PANTHER" id="PTHR33529">
    <property type="entry name" value="SLR0882 PROTEIN-RELATED"/>
    <property type="match status" value="1"/>
</dbReference>
<feature type="transmembrane region" description="Helical" evidence="6">
    <location>
        <begin position="364"/>
        <end position="385"/>
    </location>
</feature>
<gene>
    <name evidence="7" type="ORF">TsocGM_18080</name>
</gene>
<keyword evidence="8" id="KW-1185">Reference proteome</keyword>
<keyword evidence="5 6" id="KW-0472">Membrane</keyword>
<evidence type="ECO:0000256" key="2">
    <source>
        <dbReference type="ARBA" id="ARBA00022475"/>
    </source>
</evidence>
<keyword evidence="4 6" id="KW-1133">Transmembrane helix</keyword>
<keyword evidence="3 6" id="KW-0812">Transmembrane</keyword>
<proteinExistence type="predicted"/>
<evidence type="ECO:0000256" key="6">
    <source>
        <dbReference type="SAM" id="Phobius"/>
    </source>
</evidence>
<dbReference type="PANTHER" id="PTHR33529:SF2">
    <property type="entry name" value="LIPOPOLYSACCHARIDE EXPORT SYSTEM PERMEASE PROTEIN LPTG"/>
    <property type="match status" value="1"/>
</dbReference>
<name>A0A432MGJ1_9BACT</name>
<evidence type="ECO:0000313" key="8">
    <source>
        <dbReference type="Proteomes" id="UP000280296"/>
    </source>
</evidence>
<comment type="caution">
    <text evidence="7">The sequence shown here is derived from an EMBL/GenBank/DDBJ whole genome shotgun (WGS) entry which is preliminary data.</text>
</comment>
<comment type="subcellular location">
    <subcellularLocation>
        <location evidence="1">Cell membrane</location>
        <topology evidence="1">Multi-pass membrane protein</topology>
    </subcellularLocation>
</comment>
<reference evidence="7 8" key="1">
    <citation type="submission" date="2018-12" db="EMBL/GenBank/DDBJ databases">
        <authorList>
            <person name="Toschakov S.V."/>
        </authorList>
    </citation>
    <scope>NUCLEOTIDE SEQUENCE [LARGE SCALE GENOMIC DNA]</scope>
    <source>
        <strain evidence="7 8">GM2012</strain>
    </source>
</reference>
<feature type="transmembrane region" description="Helical" evidence="6">
    <location>
        <begin position="335"/>
        <end position="358"/>
    </location>
</feature>